<dbReference type="Pfam" id="PF12728">
    <property type="entry name" value="HTH_17"/>
    <property type="match status" value="1"/>
</dbReference>
<dbReference type="InterPro" id="IPR041657">
    <property type="entry name" value="HTH_17"/>
</dbReference>
<dbReference type="HOGENOM" id="CLU_1785905_0_0_7"/>
<dbReference type="OrthoDB" id="5344945at2"/>
<evidence type="ECO:0000259" key="2">
    <source>
        <dbReference type="Pfam" id="PF12728"/>
    </source>
</evidence>
<accession>E4TWT1</accession>
<dbReference type="Proteomes" id="UP000008721">
    <property type="component" value="Chromosome"/>
</dbReference>
<organism evidence="3 4">
    <name type="scientific">Sulfuricurvum kujiense (strain ATCC BAA-921 / DSM 16994 / JCM 11577 / YK-1)</name>
    <dbReference type="NCBI Taxonomy" id="709032"/>
    <lineage>
        <taxon>Bacteria</taxon>
        <taxon>Pseudomonadati</taxon>
        <taxon>Campylobacterota</taxon>
        <taxon>Epsilonproteobacteria</taxon>
        <taxon>Campylobacterales</taxon>
        <taxon>Sulfurimonadaceae</taxon>
        <taxon>Sulfuricurvum</taxon>
    </lineage>
</organism>
<feature type="region of interest" description="Disordered" evidence="1">
    <location>
        <begin position="108"/>
        <end position="145"/>
    </location>
</feature>
<evidence type="ECO:0000313" key="4">
    <source>
        <dbReference type="Proteomes" id="UP000008721"/>
    </source>
</evidence>
<proteinExistence type="predicted"/>
<sequence>MASIELITKEDFDELKALIIGAVRPLMTVEEAGEYLRLSPHTIRHKIADQTFILGVHYSDKAGKILFAKERLDTWLWEESKESNNVSIQKKQSGVDRLIRQWSESQEIHGTGVDCKQRQKGRKRPHSPIKNGDNDGAGNTQKRAS</sequence>
<evidence type="ECO:0000256" key="1">
    <source>
        <dbReference type="SAM" id="MobiDB-lite"/>
    </source>
</evidence>
<dbReference type="EMBL" id="CP002355">
    <property type="protein sequence ID" value="ADR32762.1"/>
    <property type="molecule type" value="Genomic_DNA"/>
</dbReference>
<protein>
    <recommendedName>
        <fullName evidence="2">Helix-turn-helix domain-containing protein</fullName>
    </recommendedName>
</protein>
<dbReference type="KEGG" id="sku:Sulku_0094"/>
<feature type="domain" description="Helix-turn-helix" evidence="2">
    <location>
        <begin position="26"/>
        <end position="79"/>
    </location>
</feature>
<name>E4TWT1_SULKY</name>
<reference evidence="3 4" key="1">
    <citation type="journal article" date="2012" name="Stand. Genomic Sci.">
        <title>Complete genome sequence of the sulfur compounds oxidizing chemolithoautotroph Sulfuricurvum kujiense type strain (YK-1(T)).</title>
        <authorList>
            <person name="Han C."/>
            <person name="Kotsyurbenko O."/>
            <person name="Chertkov O."/>
            <person name="Held B."/>
            <person name="Lapidus A."/>
            <person name="Nolan M."/>
            <person name="Lucas S."/>
            <person name="Hammon N."/>
            <person name="Deshpande S."/>
            <person name="Cheng J.F."/>
            <person name="Tapia R."/>
            <person name="Goodwin L.A."/>
            <person name="Pitluck S."/>
            <person name="Liolios K."/>
            <person name="Pagani I."/>
            <person name="Ivanova N."/>
            <person name="Mavromatis K."/>
            <person name="Mikhailova N."/>
            <person name="Pati A."/>
            <person name="Chen A."/>
            <person name="Palaniappan K."/>
            <person name="Land M."/>
            <person name="Hauser L."/>
            <person name="Chang Y.J."/>
            <person name="Jeffries C.D."/>
            <person name="Brambilla E.M."/>
            <person name="Rohde M."/>
            <person name="Spring S."/>
            <person name="Sikorski J."/>
            <person name="Goker M."/>
            <person name="Woyke T."/>
            <person name="Bristow J."/>
            <person name="Eisen J.A."/>
            <person name="Markowitz V."/>
            <person name="Hugenholtz P."/>
            <person name="Kyrpides N.C."/>
            <person name="Klenk H.P."/>
            <person name="Detter J.C."/>
        </authorList>
    </citation>
    <scope>NUCLEOTIDE SEQUENCE [LARGE SCALE GENOMIC DNA]</scope>
    <source>
        <strain evidence="4">ATCC BAA-921 / DSM 16994 / JCM 11577 / YK-1</strain>
    </source>
</reference>
<feature type="compositionally biased region" description="Basic residues" evidence="1">
    <location>
        <begin position="118"/>
        <end position="127"/>
    </location>
</feature>
<dbReference type="RefSeq" id="WP_013458959.1">
    <property type="nucleotide sequence ID" value="NC_014762.1"/>
</dbReference>
<evidence type="ECO:0000313" key="3">
    <source>
        <dbReference type="EMBL" id="ADR32762.1"/>
    </source>
</evidence>
<dbReference type="STRING" id="709032.Sulku_0094"/>
<dbReference type="AlphaFoldDB" id="E4TWT1"/>
<gene>
    <name evidence="3" type="ordered locus">Sulku_0094</name>
</gene>
<keyword evidence="4" id="KW-1185">Reference proteome</keyword>